<keyword evidence="2" id="KW-1185">Reference proteome</keyword>
<sequence length="104" mass="12156">MNLDNDFGASLQDEQLFELIIRSHSDLTKRSDFQIIYHTQPDLLTSKDSDGVFHSSDLWTPHTLIRGLWKWVGRKIDMISLSNGVCRRTHFLPVTLHLQYPVYK</sequence>
<dbReference type="OrthoDB" id="429813at2759"/>
<dbReference type="AlphaFoldDB" id="A0A9W8ZWZ3"/>
<dbReference type="Proteomes" id="UP001150266">
    <property type="component" value="Unassembled WGS sequence"/>
</dbReference>
<dbReference type="EMBL" id="JAOTPV010000033">
    <property type="protein sequence ID" value="KAJ4469215.1"/>
    <property type="molecule type" value="Genomic_DNA"/>
</dbReference>
<evidence type="ECO:0000313" key="1">
    <source>
        <dbReference type="EMBL" id="KAJ4469215.1"/>
    </source>
</evidence>
<proteinExistence type="predicted"/>
<gene>
    <name evidence="1" type="ORF">J3R30DRAFT_3551702</name>
</gene>
<evidence type="ECO:0000313" key="2">
    <source>
        <dbReference type="Proteomes" id="UP001150266"/>
    </source>
</evidence>
<accession>A0A9W8ZWZ3</accession>
<reference evidence="1" key="1">
    <citation type="submission" date="2022-08" db="EMBL/GenBank/DDBJ databases">
        <title>A Global Phylogenomic Analysis of the Shiitake Genus Lentinula.</title>
        <authorList>
            <consortium name="DOE Joint Genome Institute"/>
            <person name="Sierra-Patev S."/>
            <person name="Min B."/>
            <person name="Naranjo-Ortiz M."/>
            <person name="Looney B."/>
            <person name="Konkel Z."/>
            <person name="Slot J.C."/>
            <person name="Sakamoto Y."/>
            <person name="Steenwyk J.L."/>
            <person name="Rokas A."/>
            <person name="Carro J."/>
            <person name="Camarero S."/>
            <person name="Ferreira P."/>
            <person name="Molpeceres G."/>
            <person name="Ruiz-Duenas F.J."/>
            <person name="Serrano A."/>
            <person name="Henrissat B."/>
            <person name="Drula E."/>
            <person name="Hughes K.W."/>
            <person name="Mata J.L."/>
            <person name="Ishikawa N.K."/>
            <person name="Vargas-Isla R."/>
            <person name="Ushijima S."/>
            <person name="Smith C.A."/>
            <person name="Ahrendt S."/>
            <person name="Andreopoulos W."/>
            <person name="He G."/>
            <person name="Labutti K."/>
            <person name="Lipzen A."/>
            <person name="Ng V."/>
            <person name="Riley R."/>
            <person name="Sandor L."/>
            <person name="Barry K."/>
            <person name="Martinez A.T."/>
            <person name="Xiao Y."/>
            <person name="Gibbons J.G."/>
            <person name="Terashima K."/>
            <person name="Grigoriev I.V."/>
            <person name="Hibbett D.S."/>
        </authorList>
    </citation>
    <scope>NUCLEOTIDE SEQUENCE</scope>
    <source>
        <strain evidence="1">JLM2183</strain>
    </source>
</reference>
<comment type="caution">
    <text evidence="1">The sequence shown here is derived from an EMBL/GenBank/DDBJ whole genome shotgun (WGS) entry which is preliminary data.</text>
</comment>
<protein>
    <submittedName>
        <fullName evidence="1">Uncharacterized protein</fullName>
    </submittedName>
</protein>
<organism evidence="1 2">
    <name type="scientific">Lentinula aciculospora</name>
    <dbReference type="NCBI Taxonomy" id="153920"/>
    <lineage>
        <taxon>Eukaryota</taxon>
        <taxon>Fungi</taxon>
        <taxon>Dikarya</taxon>
        <taxon>Basidiomycota</taxon>
        <taxon>Agaricomycotina</taxon>
        <taxon>Agaricomycetes</taxon>
        <taxon>Agaricomycetidae</taxon>
        <taxon>Agaricales</taxon>
        <taxon>Marasmiineae</taxon>
        <taxon>Omphalotaceae</taxon>
        <taxon>Lentinula</taxon>
    </lineage>
</organism>
<name>A0A9W8ZWZ3_9AGAR</name>